<dbReference type="EMBL" id="LXKA01000382">
    <property type="protein sequence ID" value="OAJ52077.1"/>
    <property type="molecule type" value="Genomic_DNA"/>
</dbReference>
<evidence type="ECO:0000313" key="3">
    <source>
        <dbReference type="EMBL" id="OAJ63440.1"/>
    </source>
</evidence>
<protein>
    <recommendedName>
        <fullName evidence="6">DUF4148 domain-containing protein</fullName>
    </recommendedName>
</protein>
<evidence type="ECO:0000313" key="2">
    <source>
        <dbReference type="EMBL" id="OAJ52077.1"/>
    </source>
</evidence>
<dbReference type="EMBL" id="LXJZ01000020">
    <property type="protein sequence ID" value="OAJ63440.1"/>
    <property type="molecule type" value="Genomic_DNA"/>
</dbReference>
<feature type="signal peptide" evidence="1">
    <location>
        <begin position="1"/>
        <end position="21"/>
    </location>
</feature>
<name>A0A1A9MWW8_9BURK</name>
<comment type="caution">
    <text evidence="2">The sequence shown here is derived from an EMBL/GenBank/DDBJ whole genome shotgun (WGS) entry which is preliminary data.</text>
</comment>
<organism evidence="2 5">
    <name type="scientific">Paraburkholderia ginsengiterrae</name>
    <dbReference type="NCBI Taxonomy" id="1462993"/>
    <lineage>
        <taxon>Bacteria</taxon>
        <taxon>Pseudomonadati</taxon>
        <taxon>Pseudomonadota</taxon>
        <taxon>Betaproteobacteria</taxon>
        <taxon>Burkholderiales</taxon>
        <taxon>Burkholderiaceae</taxon>
        <taxon>Paraburkholderia</taxon>
    </lineage>
</organism>
<feature type="chain" id="PRO_5008393255" description="DUF4148 domain-containing protein" evidence="1">
    <location>
        <begin position="22"/>
        <end position="86"/>
    </location>
</feature>
<keyword evidence="1" id="KW-0732">Signal</keyword>
<accession>A0A1A9MWW8</accession>
<dbReference type="Proteomes" id="UP000078116">
    <property type="component" value="Unassembled WGS sequence"/>
</dbReference>
<dbReference type="RefSeq" id="WP_064265105.1">
    <property type="nucleotide sequence ID" value="NZ_LXJZ01000020.1"/>
</dbReference>
<keyword evidence="4" id="KW-1185">Reference proteome</keyword>
<dbReference type="OrthoDB" id="9103147at2"/>
<sequence>MKLIQIIVAASILMPAVSSFAQSTPPAVNGDVRAQLVHADPTYQSFDSNVQKQAAMNTVRRNGGQSRQIAGVNVGRYSMSVVGPAF</sequence>
<evidence type="ECO:0008006" key="6">
    <source>
        <dbReference type="Google" id="ProtNLM"/>
    </source>
</evidence>
<gene>
    <name evidence="3" type="ORF">A6V36_18305</name>
    <name evidence="2" type="ORF">A6V37_10485</name>
</gene>
<proteinExistence type="predicted"/>
<reference evidence="4 5" key="1">
    <citation type="submission" date="2016-04" db="EMBL/GenBank/DDBJ databases">
        <title>Reclassification of Paraburkholderia panaciterrae (Farh et al. 2015) Dobritsa &amp; Samadpour 2016 as a later homotypic synonym of Paraburkholderia ginsengiterrae (Farh et al. 2015) Dobritsa &amp; Samadpour 2016.</title>
        <authorList>
            <person name="Dobritsa A.P."/>
            <person name="Kutumbaka K."/>
            <person name="Samadpour M."/>
        </authorList>
    </citation>
    <scope>NUCLEOTIDE SEQUENCE [LARGE SCALE GENOMIC DNA]</scope>
    <source>
        <strain evidence="2 5">DCY85</strain>
        <strain evidence="3 4">DCY85-1</strain>
    </source>
</reference>
<dbReference type="Proteomes" id="UP000077961">
    <property type="component" value="Unassembled WGS sequence"/>
</dbReference>
<dbReference type="AlphaFoldDB" id="A0A1A9MWW8"/>
<evidence type="ECO:0000313" key="4">
    <source>
        <dbReference type="Proteomes" id="UP000077961"/>
    </source>
</evidence>
<evidence type="ECO:0000256" key="1">
    <source>
        <dbReference type="SAM" id="SignalP"/>
    </source>
</evidence>
<evidence type="ECO:0000313" key="5">
    <source>
        <dbReference type="Proteomes" id="UP000078116"/>
    </source>
</evidence>